<dbReference type="Gene3D" id="1.20.141.10">
    <property type="entry name" value="Chitosanase, subunit A, domain 1"/>
    <property type="match status" value="1"/>
</dbReference>
<evidence type="ECO:0000259" key="1">
    <source>
        <dbReference type="Pfam" id="PF05838"/>
    </source>
</evidence>
<protein>
    <recommendedName>
        <fullName evidence="1">TtsA-like Glycoside hydrolase family 108 domain-containing protein</fullName>
    </recommendedName>
</protein>
<accession>X1INL9</accession>
<dbReference type="EMBL" id="BARU01022639">
    <property type="protein sequence ID" value="GAH59133.1"/>
    <property type="molecule type" value="Genomic_DNA"/>
</dbReference>
<proteinExistence type="predicted"/>
<dbReference type="SUPFAM" id="SSF53955">
    <property type="entry name" value="Lysozyme-like"/>
    <property type="match status" value="1"/>
</dbReference>
<name>X1INL9_9ZZZZ</name>
<evidence type="ECO:0000313" key="2">
    <source>
        <dbReference type="EMBL" id="GAH59133.1"/>
    </source>
</evidence>
<organism evidence="2">
    <name type="scientific">marine sediment metagenome</name>
    <dbReference type="NCBI Taxonomy" id="412755"/>
    <lineage>
        <taxon>unclassified sequences</taxon>
        <taxon>metagenomes</taxon>
        <taxon>ecological metagenomes</taxon>
    </lineage>
</organism>
<reference evidence="2" key="1">
    <citation type="journal article" date="2014" name="Front. Microbiol.">
        <title>High frequency of phylogenetically diverse reductive dehalogenase-homologous genes in deep subseafloor sedimentary metagenomes.</title>
        <authorList>
            <person name="Kawai M."/>
            <person name="Futagami T."/>
            <person name="Toyoda A."/>
            <person name="Takaki Y."/>
            <person name="Nishi S."/>
            <person name="Hori S."/>
            <person name="Arai W."/>
            <person name="Tsubouchi T."/>
            <person name="Morono Y."/>
            <person name="Uchiyama I."/>
            <person name="Ito T."/>
            <person name="Fujiyama A."/>
            <person name="Inagaki F."/>
            <person name="Takami H."/>
        </authorList>
    </citation>
    <scope>NUCLEOTIDE SEQUENCE</scope>
    <source>
        <strain evidence="2">Expedition CK06-06</strain>
    </source>
</reference>
<dbReference type="Pfam" id="PF05838">
    <property type="entry name" value="Glyco_hydro_108"/>
    <property type="match status" value="1"/>
</dbReference>
<sequence>YYQNYWLKCGCDELPYPFNIVVFDTAVNMGRRRATEFLNAYSDWRDYLLKRLYTYSKFKQAKLYFRGWANRTLDLYKMIKDDE</sequence>
<comment type="caution">
    <text evidence="2">The sequence shown here is derived from an EMBL/GenBank/DDBJ whole genome shotgun (WGS) entry which is preliminary data.</text>
</comment>
<gene>
    <name evidence="2" type="ORF">S03H2_36847</name>
</gene>
<dbReference type="InterPro" id="IPR008565">
    <property type="entry name" value="TtsA-like_GH18_dom"/>
</dbReference>
<dbReference type="InterPro" id="IPR023346">
    <property type="entry name" value="Lysozyme-like_dom_sf"/>
</dbReference>
<feature type="non-terminal residue" evidence="2">
    <location>
        <position position="1"/>
    </location>
</feature>
<dbReference type="AlphaFoldDB" id="X1INL9"/>
<feature type="domain" description="TtsA-like Glycoside hydrolase family 108" evidence="1">
    <location>
        <begin position="1"/>
        <end position="30"/>
    </location>
</feature>